<gene>
    <name evidence="2" type="ORF">EII35_03805</name>
</gene>
<reference evidence="2 3" key="1">
    <citation type="submission" date="2018-11" db="EMBL/GenBank/DDBJ databases">
        <title>Genomes From Bacteria Associated with the Canine Oral Cavity: a Test Case for Automated Genome-Based Taxonomic Assignment.</title>
        <authorList>
            <person name="Coil D.A."/>
            <person name="Jospin G."/>
            <person name="Darling A.E."/>
            <person name="Wallis C."/>
            <person name="Davis I.J."/>
            <person name="Harris S."/>
            <person name="Eisen J.A."/>
            <person name="Holcombe L.J."/>
            <person name="O'Flynn C."/>
        </authorList>
    </citation>
    <scope>NUCLEOTIDE SEQUENCE [LARGE SCALE GENOMIC DNA]</scope>
    <source>
        <strain evidence="2 3">OH2822_COT-296</strain>
    </source>
</reference>
<dbReference type="AlphaFoldDB" id="A0A3P1WWW7"/>
<evidence type="ECO:0000313" key="3">
    <source>
        <dbReference type="Proteomes" id="UP000280935"/>
    </source>
</evidence>
<feature type="transmembrane region" description="Helical" evidence="1">
    <location>
        <begin position="100"/>
        <end position="119"/>
    </location>
</feature>
<name>A0A3P1WWW7_9ACTN</name>
<dbReference type="Proteomes" id="UP000280935">
    <property type="component" value="Unassembled WGS sequence"/>
</dbReference>
<proteinExistence type="predicted"/>
<feature type="transmembrane region" description="Helical" evidence="1">
    <location>
        <begin position="59"/>
        <end position="79"/>
    </location>
</feature>
<keyword evidence="1" id="KW-0472">Membrane</keyword>
<feature type="transmembrane region" description="Helical" evidence="1">
    <location>
        <begin position="253"/>
        <end position="276"/>
    </location>
</feature>
<feature type="transmembrane region" description="Helical" evidence="1">
    <location>
        <begin position="152"/>
        <end position="181"/>
    </location>
</feature>
<keyword evidence="1" id="KW-0812">Transmembrane</keyword>
<accession>A0A3P1WWW7</accession>
<evidence type="ECO:0008006" key="4">
    <source>
        <dbReference type="Google" id="ProtNLM"/>
    </source>
</evidence>
<comment type="caution">
    <text evidence="2">The sequence shown here is derived from an EMBL/GenBank/DDBJ whole genome shotgun (WGS) entry which is preliminary data.</text>
</comment>
<evidence type="ECO:0000256" key="1">
    <source>
        <dbReference type="SAM" id="Phobius"/>
    </source>
</evidence>
<protein>
    <recommendedName>
        <fullName evidence="4">TrbL/VirB6 plasmid conjugal transfer protein</fullName>
    </recommendedName>
</protein>
<organism evidence="2 3">
    <name type="scientific">Arachnia propionica</name>
    <dbReference type="NCBI Taxonomy" id="1750"/>
    <lineage>
        <taxon>Bacteria</taxon>
        <taxon>Bacillati</taxon>
        <taxon>Actinomycetota</taxon>
        <taxon>Actinomycetes</taxon>
        <taxon>Propionibacteriales</taxon>
        <taxon>Propionibacteriaceae</taxon>
        <taxon>Arachnia</taxon>
    </lineage>
</organism>
<dbReference type="OrthoDB" id="3260785at2"/>
<dbReference type="RefSeq" id="WP_125227141.1">
    <property type="nucleotide sequence ID" value="NZ_RQYT01000005.1"/>
</dbReference>
<keyword evidence="1" id="KW-1133">Transmembrane helix</keyword>
<sequence length="288" mass="31039">MILLESWTDKILRPILEDMQNGVGEVFGLSLNSVTSTLEVFNNPIWKHVGTIATALTEGGALVILLILSCIDLTGKLLAVDGDGEARFRMFVGAGVKFGILWVAFKATRFLLGGIYHFFNNLAVATRHLIEESKPQGGDITPFLDSVKDLDWLGQTVLVVLMLLAWLVYRGACLAGIALVLMRFIKLYIYNSFSPVPMALLSSEHSRSFGINFIRTYAATALQAFVIVMAVGIFQLLSASWGADAIPSLDDGGVAAAFSLGGMYIFMGIVLGMLLLGSGRIANELLGG</sequence>
<feature type="transmembrane region" description="Helical" evidence="1">
    <location>
        <begin position="217"/>
        <end position="241"/>
    </location>
</feature>
<evidence type="ECO:0000313" key="2">
    <source>
        <dbReference type="EMBL" id="RRD50536.1"/>
    </source>
</evidence>
<dbReference type="EMBL" id="RQYT01000005">
    <property type="protein sequence ID" value="RRD50536.1"/>
    <property type="molecule type" value="Genomic_DNA"/>
</dbReference>